<proteinExistence type="predicted"/>
<sequence>MSTSPRRTRLQRKQLAQDHVPNANLNQSSPSIESISPNTTTTTPSGINKEPPLPLPSHLTKATTALTRTDHALLLQKQSLLRTTTLPSLPALAATLLFAQPEAGTATCLSPSGLLLTCSHCIAADAASFSPSQPHWLLLSSGAAVSAVCVAFDPRRDLALLQITHSQTPGPFPFVSVANAAPKPGARLLCVGHPGSEDLETDVVGAKTGYDVLCVSEGRFRGCAEGQDVQDNEEIGALKHDCWTYWGHSGAGLMERGTGRLVGVHSSWDEESGMRRGVAWETVRAFLGERGVV</sequence>
<dbReference type="SUPFAM" id="SSF50494">
    <property type="entry name" value="Trypsin-like serine proteases"/>
    <property type="match status" value="1"/>
</dbReference>
<dbReference type="EMBL" id="JAUKUD010000006">
    <property type="protein sequence ID" value="KAK0740446.1"/>
    <property type="molecule type" value="Genomic_DNA"/>
</dbReference>
<keyword evidence="3" id="KW-1185">Reference proteome</keyword>
<dbReference type="InterPro" id="IPR009003">
    <property type="entry name" value="Peptidase_S1_PA"/>
</dbReference>
<evidence type="ECO:0000256" key="1">
    <source>
        <dbReference type="SAM" id="MobiDB-lite"/>
    </source>
</evidence>
<accession>A0AA40JZ94</accession>
<protein>
    <submittedName>
        <fullName evidence="2">Trypsin-like cysteine/serine peptidase domain-containing protein</fullName>
    </submittedName>
</protein>
<feature type="compositionally biased region" description="Basic residues" evidence="1">
    <location>
        <begin position="1"/>
        <end position="12"/>
    </location>
</feature>
<name>A0AA40JZ94_9PEZI</name>
<reference evidence="2" key="1">
    <citation type="submission" date="2023-06" db="EMBL/GenBank/DDBJ databases">
        <title>Genome-scale phylogeny and comparative genomics of the fungal order Sordariales.</title>
        <authorList>
            <consortium name="Lawrence Berkeley National Laboratory"/>
            <person name="Hensen N."/>
            <person name="Bonometti L."/>
            <person name="Westerberg I."/>
            <person name="Brannstrom I.O."/>
            <person name="Guillou S."/>
            <person name="Cros-Aarteil S."/>
            <person name="Calhoun S."/>
            <person name="Haridas S."/>
            <person name="Kuo A."/>
            <person name="Mondo S."/>
            <person name="Pangilinan J."/>
            <person name="Riley R."/>
            <person name="LaButti K."/>
            <person name="Andreopoulos B."/>
            <person name="Lipzen A."/>
            <person name="Chen C."/>
            <person name="Yanf M."/>
            <person name="Daum C."/>
            <person name="Ng V."/>
            <person name="Clum A."/>
            <person name="Steindorff A."/>
            <person name="Ohm R."/>
            <person name="Martin F."/>
            <person name="Silar P."/>
            <person name="Natvig D."/>
            <person name="Lalanne C."/>
            <person name="Gautier V."/>
            <person name="Ament-velasquez S.L."/>
            <person name="Kruys A."/>
            <person name="Hutchinson M.I."/>
            <person name="Powell A.J."/>
            <person name="Barry K."/>
            <person name="Miller A.N."/>
            <person name="Grigoriev I.V."/>
            <person name="Debuchy R."/>
            <person name="Gladieux P."/>
            <person name="Thoren M.H."/>
            <person name="Johannesson H."/>
        </authorList>
    </citation>
    <scope>NUCLEOTIDE SEQUENCE</scope>
    <source>
        <strain evidence="2">SMH3187-1</strain>
    </source>
</reference>
<dbReference type="Gene3D" id="2.40.10.120">
    <property type="match status" value="1"/>
</dbReference>
<dbReference type="Pfam" id="PF13365">
    <property type="entry name" value="Trypsin_2"/>
    <property type="match status" value="1"/>
</dbReference>
<evidence type="ECO:0000313" key="2">
    <source>
        <dbReference type="EMBL" id="KAK0740446.1"/>
    </source>
</evidence>
<feature type="region of interest" description="Disordered" evidence="1">
    <location>
        <begin position="1"/>
        <end position="56"/>
    </location>
</feature>
<feature type="compositionally biased region" description="Low complexity" evidence="1">
    <location>
        <begin position="26"/>
        <end position="48"/>
    </location>
</feature>
<evidence type="ECO:0000313" key="3">
    <source>
        <dbReference type="Proteomes" id="UP001172155"/>
    </source>
</evidence>
<gene>
    <name evidence="2" type="ORF">B0T18DRAFT_417975</name>
</gene>
<dbReference type="AlphaFoldDB" id="A0AA40JZ94"/>
<dbReference type="Proteomes" id="UP001172155">
    <property type="component" value="Unassembled WGS sequence"/>
</dbReference>
<comment type="caution">
    <text evidence="2">The sequence shown here is derived from an EMBL/GenBank/DDBJ whole genome shotgun (WGS) entry which is preliminary data.</text>
</comment>
<organism evidence="2 3">
    <name type="scientific">Schizothecium vesticola</name>
    <dbReference type="NCBI Taxonomy" id="314040"/>
    <lineage>
        <taxon>Eukaryota</taxon>
        <taxon>Fungi</taxon>
        <taxon>Dikarya</taxon>
        <taxon>Ascomycota</taxon>
        <taxon>Pezizomycotina</taxon>
        <taxon>Sordariomycetes</taxon>
        <taxon>Sordariomycetidae</taxon>
        <taxon>Sordariales</taxon>
        <taxon>Schizotheciaceae</taxon>
        <taxon>Schizothecium</taxon>
    </lineage>
</organism>